<dbReference type="AlphaFoldDB" id="A0A2Z4ANQ3"/>
<dbReference type="GO" id="GO:0016747">
    <property type="term" value="F:acyltransferase activity, transferring groups other than amino-acyl groups"/>
    <property type="evidence" value="ECO:0007669"/>
    <property type="project" value="InterPro"/>
</dbReference>
<name>A0A2Z4ANQ3_9BACT</name>
<evidence type="ECO:0000259" key="1">
    <source>
        <dbReference type="PROSITE" id="PS51186"/>
    </source>
</evidence>
<dbReference type="PROSITE" id="PS51186">
    <property type="entry name" value="GNAT"/>
    <property type="match status" value="1"/>
</dbReference>
<evidence type="ECO:0000313" key="3">
    <source>
        <dbReference type="Proteomes" id="UP000247465"/>
    </source>
</evidence>
<proteinExistence type="predicted"/>
<dbReference type="Proteomes" id="UP000247465">
    <property type="component" value="Chromosome"/>
</dbReference>
<dbReference type="CDD" id="cd04301">
    <property type="entry name" value="NAT_SF"/>
    <property type="match status" value="1"/>
</dbReference>
<dbReference type="Pfam" id="PF00583">
    <property type="entry name" value="Acetyltransf_1"/>
    <property type="match status" value="1"/>
</dbReference>
<dbReference type="InterPro" id="IPR000182">
    <property type="entry name" value="GNAT_dom"/>
</dbReference>
<evidence type="ECO:0000313" key="2">
    <source>
        <dbReference type="EMBL" id="AWT59152.1"/>
    </source>
</evidence>
<sequence>MPSFRFCRPDDSSLLIEATNQAFNIHFPRLVPITEEKFKREIKELDLWTSSCVLASEDGKPIGVLIAAKREEAATILRLGVVPRFQGHGYGSHLVASLKDKMSVLGPALLTVEITENQAGLITFFQKLGFELEDEYYDFMFQSELEESSLPELVSEIGVDDLGSRFLHSSDGEFQVGEGFLAWMRQTQTIINQKNSVRGLGIPDLDGFAAYLYYREIQGSGACEGGSYVEIVAIGCRIREKATILCGILIRYLLSQIQSRILVPRLSKSEISYDILEEIGFVRGARILRYGVGIQ</sequence>
<dbReference type="Gene3D" id="3.40.630.30">
    <property type="match status" value="1"/>
</dbReference>
<dbReference type="SUPFAM" id="SSF55729">
    <property type="entry name" value="Acyl-CoA N-acyltransferases (Nat)"/>
    <property type="match status" value="1"/>
</dbReference>
<dbReference type="InterPro" id="IPR016181">
    <property type="entry name" value="Acyl_CoA_acyltransferase"/>
</dbReference>
<accession>A0A2Z4ANQ3</accession>
<organism evidence="2 3">
    <name type="scientific">Candidatus Moanibacter tarae</name>
    <dbReference type="NCBI Taxonomy" id="2200854"/>
    <lineage>
        <taxon>Bacteria</taxon>
        <taxon>Pseudomonadati</taxon>
        <taxon>Verrucomicrobiota</taxon>
        <taxon>Opitutia</taxon>
        <taxon>Puniceicoccales</taxon>
        <taxon>Puniceicoccales incertae sedis</taxon>
        <taxon>Candidatus Moanibacter</taxon>
    </lineage>
</organism>
<feature type="domain" description="N-acetyltransferase" evidence="1">
    <location>
        <begin position="2"/>
        <end position="152"/>
    </location>
</feature>
<dbReference type="EMBL" id="CP029803">
    <property type="protein sequence ID" value="AWT59152.1"/>
    <property type="molecule type" value="Genomic_DNA"/>
</dbReference>
<gene>
    <name evidence="2" type="ORF">DF168_00332</name>
</gene>
<protein>
    <recommendedName>
        <fullName evidence="1">N-acetyltransferase domain-containing protein</fullName>
    </recommendedName>
</protein>
<reference evidence="2 3" key="1">
    <citation type="submission" date="2018-06" db="EMBL/GenBank/DDBJ databases">
        <title>Draft Genome Sequence of a Novel Marine Bacterium Related to the Verrucomicrobia.</title>
        <authorList>
            <person name="Vosseberg J."/>
            <person name="Martijn J."/>
            <person name="Ettema T.J.G."/>
        </authorList>
    </citation>
    <scope>NUCLEOTIDE SEQUENCE [LARGE SCALE GENOMIC DNA]</scope>
    <source>
        <strain evidence="2">TARA_B100001123</strain>
    </source>
</reference>
<dbReference type="KEGG" id="mtar:DF168_00332"/>